<evidence type="ECO:0000313" key="3">
    <source>
        <dbReference type="Proteomes" id="UP000827724"/>
    </source>
</evidence>
<dbReference type="OrthoDB" id="4893180at2759"/>
<dbReference type="EMBL" id="JAIWOZ010000005">
    <property type="protein sequence ID" value="KAH6604733.1"/>
    <property type="molecule type" value="Genomic_DNA"/>
</dbReference>
<accession>A0A9P8TTX1</accession>
<evidence type="ECO:0000313" key="2">
    <source>
        <dbReference type="EMBL" id="KAH6604733.1"/>
    </source>
</evidence>
<sequence>MAPDSADEISTHAEPKGQEVSPVENEMETRLKKLNDRITDRLNELETRIHGIQQQMNVKESQMDDVNVQINMLNIVQIASEYNARARDQNSLVTSKEMHLCPLRNPSTNIDVHCPNTLAELEALQESELDVILEALGEPFPRSFRDKKEILKWAMGVRTGLYGYKV</sequence>
<proteinExistence type="predicted"/>
<dbReference type="Proteomes" id="UP000827724">
    <property type="component" value="Unassembled WGS sequence"/>
</dbReference>
<feature type="region of interest" description="Disordered" evidence="1">
    <location>
        <begin position="1"/>
        <end position="25"/>
    </location>
</feature>
<comment type="caution">
    <text evidence="2">The sequence shown here is derived from an EMBL/GenBank/DDBJ whole genome shotgun (WGS) entry which is preliminary data.</text>
</comment>
<keyword evidence="3" id="KW-1185">Reference proteome</keyword>
<protein>
    <submittedName>
        <fullName evidence="2">Uncharacterized protein</fullName>
    </submittedName>
</protein>
<dbReference type="AlphaFoldDB" id="A0A9P8TTX1"/>
<evidence type="ECO:0000256" key="1">
    <source>
        <dbReference type="SAM" id="MobiDB-lite"/>
    </source>
</evidence>
<reference evidence="2" key="1">
    <citation type="submission" date="2021-08" db="EMBL/GenBank/DDBJ databases">
        <title>Chromosome-Level Trichoderma cornu-damae using Hi-C Data.</title>
        <authorList>
            <person name="Kim C.S."/>
        </authorList>
    </citation>
    <scope>NUCLEOTIDE SEQUENCE</scope>
    <source>
        <strain evidence="2">KA19-0412C</strain>
    </source>
</reference>
<name>A0A9P8TTX1_9HYPO</name>
<organism evidence="2 3">
    <name type="scientific">Trichoderma cornu-damae</name>
    <dbReference type="NCBI Taxonomy" id="654480"/>
    <lineage>
        <taxon>Eukaryota</taxon>
        <taxon>Fungi</taxon>
        <taxon>Dikarya</taxon>
        <taxon>Ascomycota</taxon>
        <taxon>Pezizomycotina</taxon>
        <taxon>Sordariomycetes</taxon>
        <taxon>Hypocreomycetidae</taxon>
        <taxon>Hypocreales</taxon>
        <taxon>Hypocreaceae</taxon>
        <taxon>Trichoderma</taxon>
    </lineage>
</organism>
<gene>
    <name evidence="2" type="ORF">Trco_006440</name>
</gene>